<name>A0A6A6JUI8_WESOR</name>
<proteinExistence type="predicted"/>
<accession>A0A6A6JUI8</accession>
<dbReference type="EMBL" id="ML986487">
    <property type="protein sequence ID" value="KAF2278699.1"/>
    <property type="molecule type" value="Genomic_DNA"/>
</dbReference>
<dbReference type="GeneID" id="54550993"/>
<dbReference type="OrthoDB" id="3799253at2759"/>
<sequence length="159" mass="18638">MVYVMEAGTHWKRNEVFLRRVFILWSERGEYDRQFMLPSSFLMRSNLEICPHVCFGSDCATGTGTFHRILDQYYQRQHRDWSLAVSADKAWQPEPFTGYICQDCCMEVCIDFNQHKSRASVLVYQHLGPPKRNVVQVLFDEGVKAWKRGTLKLLRAKLA</sequence>
<dbReference type="Proteomes" id="UP000800097">
    <property type="component" value="Unassembled WGS sequence"/>
</dbReference>
<dbReference type="AlphaFoldDB" id="A0A6A6JUI8"/>
<gene>
    <name evidence="1" type="ORF">EI97DRAFT_430956</name>
</gene>
<evidence type="ECO:0000313" key="2">
    <source>
        <dbReference type="Proteomes" id="UP000800097"/>
    </source>
</evidence>
<keyword evidence="2" id="KW-1185">Reference proteome</keyword>
<organism evidence="1 2">
    <name type="scientific">Westerdykella ornata</name>
    <dbReference type="NCBI Taxonomy" id="318751"/>
    <lineage>
        <taxon>Eukaryota</taxon>
        <taxon>Fungi</taxon>
        <taxon>Dikarya</taxon>
        <taxon>Ascomycota</taxon>
        <taxon>Pezizomycotina</taxon>
        <taxon>Dothideomycetes</taxon>
        <taxon>Pleosporomycetidae</taxon>
        <taxon>Pleosporales</taxon>
        <taxon>Sporormiaceae</taxon>
        <taxon>Westerdykella</taxon>
    </lineage>
</organism>
<dbReference type="RefSeq" id="XP_033656238.1">
    <property type="nucleotide sequence ID" value="XM_033797818.1"/>
</dbReference>
<reference evidence="1" key="1">
    <citation type="journal article" date="2020" name="Stud. Mycol.">
        <title>101 Dothideomycetes genomes: a test case for predicting lifestyles and emergence of pathogens.</title>
        <authorList>
            <person name="Haridas S."/>
            <person name="Albert R."/>
            <person name="Binder M."/>
            <person name="Bloem J."/>
            <person name="Labutti K."/>
            <person name="Salamov A."/>
            <person name="Andreopoulos B."/>
            <person name="Baker S."/>
            <person name="Barry K."/>
            <person name="Bills G."/>
            <person name="Bluhm B."/>
            <person name="Cannon C."/>
            <person name="Castanera R."/>
            <person name="Culley D."/>
            <person name="Daum C."/>
            <person name="Ezra D."/>
            <person name="Gonzalez J."/>
            <person name="Henrissat B."/>
            <person name="Kuo A."/>
            <person name="Liang C."/>
            <person name="Lipzen A."/>
            <person name="Lutzoni F."/>
            <person name="Magnuson J."/>
            <person name="Mondo S."/>
            <person name="Nolan M."/>
            <person name="Ohm R."/>
            <person name="Pangilinan J."/>
            <person name="Park H.-J."/>
            <person name="Ramirez L."/>
            <person name="Alfaro M."/>
            <person name="Sun H."/>
            <person name="Tritt A."/>
            <person name="Yoshinaga Y."/>
            <person name="Zwiers L.-H."/>
            <person name="Turgeon B."/>
            <person name="Goodwin S."/>
            <person name="Spatafora J."/>
            <person name="Crous P."/>
            <person name="Grigoriev I."/>
        </authorList>
    </citation>
    <scope>NUCLEOTIDE SEQUENCE</scope>
    <source>
        <strain evidence="1">CBS 379.55</strain>
    </source>
</reference>
<protein>
    <submittedName>
        <fullName evidence="1">Uncharacterized protein</fullName>
    </submittedName>
</protein>
<evidence type="ECO:0000313" key="1">
    <source>
        <dbReference type="EMBL" id="KAF2278699.1"/>
    </source>
</evidence>